<proteinExistence type="predicted"/>
<sequence length="109" mass="12229">MARPSKRFCSLPLSFPSLRAHVTGGVSETNIKRVAGRPTNVGDGIVSAEQQWRFWVPKRGQVVDNGIISQKGFSPFGLKFLGKEKFKGRPCFSMKRWRVAMHGLPDLKE</sequence>
<dbReference type="AlphaFoldDB" id="A0A2I0HSL7"/>
<accession>A0A2I0HSL7</accession>
<gene>
    <name evidence="1" type="ORF">CRG98_044910</name>
</gene>
<evidence type="ECO:0000313" key="2">
    <source>
        <dbReference type="Proteomes" id="UP000233551"/>
    </source>
</evidence>
<evidence type="ECO:0000313" key="1">
    <source>
        <dbReference type="EMBL" id="PKI34698.1"/>
    </source>
</evidence>
<dbReference type="Proteomes" id="UP000233551">
    <property type="component" value="Unassembled WGS sequence"/>
</dbReference>
<keyword evidence="2" id="KW-1185">Reference proteome</keyword>
<comment type="caution">
    <text evidence="1">The sequence shown here is derived from an EMBL/GenBank/DDBJ whole genome shotgun (WGS) entry which is preliminary data.</text>
</comment>
<protein>
    <submittedName>
        <fullName evidence="1">Uncharacterized protein</fullName>
    </submittedName>
</protein>
<dbReference type="EMBL" id="PGOL01005749">
    <property type="protein sequence ID" value="PKI34698.1"/>
    <property type="molecule type" value="Genomic_DNA"/>
</dbReference>
<name>A0A2I0HSL7_PUNGR</name>
<organism evidence="1 2">
    <name type="scientific">Punica granatum</name>
    <name type="common">Pomegranate</name>
    <dbReference type="NCBI Taxonomy" id="22663"/>
    <lineage>
        <taxon>Eukaryota</taxon>
        <taxon>Viridiplantae</taxon>
        <taxon>Streptophyta</taxon>
        <taxon>Embryophyta</taxon>
        <taxon>Tracheophyta</taxon>
        <taxon>Spermatophyta</taxon>
        <taxon>Magnoliopsida</taxon>
        <taxon>eudicotyledons</taxon>
        <taxon>Gunneridae</taxon>
        <taxon>Pentapetalae</taxon>
        <taxon>rosids</taxon>
        <taxon>malvids</taxon>
        <taxon>Myrtales</taxon>
        <taxon>Lythraceae</taxon>
        <taxon>Punica</taxon>
    </lineage>
</organism>
<reference evidence="1 2" key="1">
    <citation type="submission" date="2017-11" db="EMBL/GenBank/DDBJ databases">
        <title>De-novo sequencing of pomegranate (Punica granatum L.) genome.</title>
        <authorList>
            <person name="Akparov Z."/>
            <person name="Amiraslanov A."/>
            <person name="Hajiyeva S."/>
            <person name="Abbasov M."/>
            <person name="Kaur K."/>
            <person name="Hamwieh A."/>
            <person name="Solovyev V."/>
            <person name="Salamov A."/>
            <person name="Braich B."/>
            <person name="Kosarev P."/>
            <person name="Mahmoud A."/>
            <person name="Hajiyev E."/>
            <person name="Babayeva S."/>
            <person name="Izzatullayeva V."/>
            <person name="Mammadov A."/>
            <person name="Mammadov A."/>
            <person name="Sharifova S."/>
            <person name="Ojaghi J."/>
            <person name="Eynullazada K."/>
            <person name="Bayramov B."/>
            <person name="Abdulazimova A."/>
            <person name="Shahmuradov I."/>
        </authorList>
    </citation>
    <scope>NUCLEOTIDE SEQUENCE [LARGE SCALE GENOMIC DNA]</scope>
    <source>
        <strain evidence="2">cv. AG2017</strain>
        <tissue evidence="1">Leaf</tissue>
    </source>
</reference>